<feature type="compositionally biased region" description="Gly residues" evidence="7">
    <location>
        <begin position="40"/>
        <end position="52"/>
    </location>
</feature>
<keyword evidence="5 6" id="KW-0456">Lyase</keyword>
<gene>
    <name evidence="9" type="ORF">EV385_2405</name>
</gene>
<dbReference type="GO" id="GO:0005737">
    <property type="term" value="C:cytoplasm"/>
    <property type="evidence" value="ECO:0007669"/>
    <property type="project" value="TreeGrafter"/>
</dbReference>
<comment type="pathway">
    <text evidence="2 6">Cofactor biosynthesis; tetrahydrofolate biosynthesis; 2-amino-4-hydroxy-6-hydroxymethyl-7,8-dihydropteridine diphosphate from 7,8-dihydroneopterin triphosphate: step 3/4.</text>
</comment>
<evidence type="ECO:0000256" key="5">
    <source>
        <dbReference type="ARBA" id="ARBA00023239"/>
    </source>
</evidence>
<dbReference type="GO" id="GO:0004150">
    <property type="term" value="F:dihydroneopterin aldolase activity"/>
    <property type="evidence" value="ECO:0007669"/>
    <property type="project" value="UniProtKB-UniRule"/>
</dbReference>
<accession>A0A4Q7ZIF3</accession>
<keyword evidence="4 6" id="KW-0289">Folate biosynthesis</keyword>
<evidence type="ECO:0000256" key="6">
    <source>
        <dbReference type="RuleBase" id="RU362079"/>
    </source>
</evidence>
<dbReference type="EC" id="4.1.2.25" evidence="6"/>
<dbReference type="Gene3D" id="3.30.1130.10">
    <property type="match status" value="1"/>
</dbReference>
<feature type="domain" description="Dihydroneopterin aldolase/epimerase" evidence="8">
    <location>
        <begin position="55"/>
        <end position="167"/>
    </location>
</feature>
<dbReference type="GO" id="GO:0046654">
    <property type="term" value="P:tetrahydrofolate biosynthetic process"/>
    <property type="evidence" value="ECO:0007669"/>
    <property type="project" value="UniProtKB-UniRule"/>
</dbReference>
<dbReference type="SUPFAM" id="SSF55620">
    <property type="entry name" value="Tetrahydrobiopterin biosynthesis enzymes-like"/>
    <property type="match status" value="1"/>
</dbReference>
<protein>
    <recommendedName>
        <fullName evidence="6">7,8-dihydroneopterin aldolase</fullName>
        <ecNumber evidence="6">4.1.2.25</ecNumber>
    </recommendedName>
</protein>
<proteinExistence type="inferred from homology"/>
<dbReference type="InterPro" id="IPR006156">
    <property type="entry name" value="Dihydroneopterin_aldolase"/>
</dbReference>
<dbReference type="InterPro" id="IPR043133">
    <property type="entry name" value="GTP-CH-I_C/QueF"/>
</dbReference>
<dbReference type="GO" id="GO:0046656">
    <property type="term" value="P:folic acid biosynthetic process"/>
    <property type="evidence" value="ECO:0007669"/>
    <property type="project" value="UniProtKB-UniRule"/>
</dbReference>
<dbReference type="InterPro" id="IPR006157">
    <property type="entry name" value="FolB_dom"/>
</dbReference>
<evidence type="ECO:0000256" key="1">
    <source>
        <dbReference type="ARBA" id="ARBA00001353"/>
    </source>
</evidence>
<dbReference type="NCBIfam" id="TIGR00526">
    <property type="entry name" value="folB_dom"/>
    <property type="match status" value="1"/>
</dbReference>
<dbReference type="CDD" id="cd00534">
    <property type="entry name" value="DHNA_DHNTPE"/>
    <property type="match status" value="1"/>
</dbReference>
<comment type="catalytic activity">
    <reaction evidence="1 6">
        <text>7,8-dihydroneopterin = 6-hydroxymethyl-7,8-dihydropterin + glycolaldehyde</text>
        <dbReference type="Rhea" id="RHEA:10540"/>
        <dbReference type="ChEBI" id="CHEBI:17001"/>
        <dbReference type="ChEBI" id="CHEBI:17071"/>
        <dbReference type="ChEBI" id="CHEBI:44841"/>
        <dbReference type="EC" id="4.1.2.25"/>
    </reaction>
</comment>
<evidence type="ECO:0000256" key="7">
    <source>
        <dbReference type="SAM" id="MobiDB-lite"/>
    </source>
</evidence>
<evidence type="ECO:0000256" key="2">
    <source>
        <dbReference type="ARBA" id="ARBA00005013"/>
    </source>
</evidence>
<dbReference type="AlphaFoldDB" id="A0A4Q7ZIF3"/>
<dbReference type="NCBIfam" id="TIGR00525">
    <property type="entry name" value="folB"/>
    <property type="match status" value="1"/>
</dbReference>
<feature type="region of interest" description="Disordered" evidence="7">
    <location>
        <begin position="1"/>
        <end position="54"/>
    </location>
</feature>
<dbReference type="EMBL" id="SHKY01000001">
    <property type="protein sequence ID" value="RZU50630.1"/>
    <property type="molecule type" value="Genomic_DNA"/>
</dbReference>
<feature type="compositionally biased region" description="Low complexity" evidence="7">
    <location>
        <begin position="30"/>
        <end position="39"/>
    </location>
</feature>
<name>A0A4Q7ZIF3_9ACTN</name>
<dbReference type="PANTHER" id="PTHR42844">
    <property type="entry name" value="DIHYDRONEOPTERIN ALDOLASE 1-RELATED"/>
    <property type="match status" value="1"/>
</dbReference>
<dbReference type="OrthoDB" id="3212934at2"/>
<evidence type="ECO:0000313" key="9">
    <source>
        <dbReference type="EMBL" id="RZU50630.1"/>
    </source>
</evidence>
<evidence type="ECO:0000256" key="3">
    <source>
        <dbReference type="ARBA" id="ARBA00005708"/>
    </source>
</evidence>
<dbReference type="UniPathway" id="UPA00077">
    <property type="reaction ID" value="UER00154"/>
</dbReference>
<evidence type="ECO:0000256" key="4">
    <source>
        <dbReference type="ARBA" id="ARBA00022909"/>
    </source>
</evidence>
<comment type="caution">
    <text evidence="9">The sequence shown here is derived from an EMBL/GenBank/DDBJ whole genome shotgun (WGS) entry which is preliminary data.</text>
</comment>
<comment type="similarity">
    <text evidence="3 6">Belongs to the DHNA family.</text>
</comment>
<keyword evidence="10" id="KW-1185">Reference proteome</keyword>
<comment type="function">
    <text evidence="6">Catalyzes the conversion of 7,8-dihydroneopterin to 6-hydroxymethyl-7,8-dihydropterin.</text>
</comment>
<evidence type="ECO:0000259" key="8">
    <source>
        <dbReference type="SMART" id="SM00905"/>
    </source>
</evidence>
<sequence>MTPRPLGAESARPTDGPGRSADGSGHLANGPGHPANGPGHPTGGPGRSGGGADRITLTGLRVRGFHGVFAHERREGQDFVIDADLELDLAPAATSDDVADTVHYGELAGELAAVVAGEPVDLIETLADRLVAVCLRDARVAAATITVHKPQAPIPHEFADVAVTLRRTR</sequence>
<dbReference type="Pfam" id="PF02152">
    <property type="entry name" value="FolB"/>
    <property type="match status" value="1"/>
</dbReference>
<dbReference type="PANTHER" id="PTHR42844:SF1">
    <property type="entry name" value="DIHYDRONEOPTERIN ALDOLASE 1-RELATED"/>
    <property type="match status" value="1"/>
</dbReference>
<reference evidence="9 10" key="1">
    <citation type="submission" date="2019-02" db="EMBL/GenBank/DDBJ databases">
        <title>Sequencing the genomes of 1000 actinobacteria strains.</title>
        <authorList>
            <person name="Klenk H.-P."/>
        </authorList>
    </citation>
    <scope>NUCLEOTIDE SEQUENCE [LARGE SCALE GENOMIC DNA]</scope>
    <source>
        <strain evidence="9 10">DSM 45162</strain>
    </source>
</reference>
<evidence type="ECO:0000313" key="10">
    <source>
        <dbReference type="Proteomes" id="UP000292564"/>
    </source>
</evidence>
<organism evidence="9 10">
    <name type="scientific">Krasilnikovia cinnamomea</name>
    <dbReference type="NCBI Taxonomy" id="349313"/>
    <lineage>
        <taxon>Bacteria</taxon>
        <taxon>Bacillati</taxon>
        <taxon>Actinomycetota</taxon>
        <taxon>Actinomycetes</taxon>
        <taxon>Micromonosporales</taxon>
        <taxon>Micromonosporaceae</taxon>
        <taxon>Krasilnikovia</taxon>
    </lineage>
</organism>
<dbReference type="Proteomes" id="UP000292564">
    <property type="component" value="Unassembled WGS sequence"/>
</dbReference>
<dbReference type="FunFam" id="3.30.1130.10:FF:000003">
    <property type="entry name" value="7,8-dihydroneopterin aldolase"/>
    <property type="match status" value="1"/>
</dbReference>
<dbReference type="SMART" id="SM00905">
    <property type="entry name" value="FolB"/>
    <property type="match status" value="1"/>
</dbReference>